<accession>A0A8K0TMH6</accession>
<evidence type="ECO:0000313" key="2">
    <source>
        <dbReference type="Proteomes" id="UP000813385"/>
    </source>
</evidence>
<proteinExistence type="predicted"/>
<sequence length="277" mass="30766">MPTPIAWPGRAAFLEMLSQRPLDTDTIELYDAPIDQLRDLMELAVQRRVPRFNLLFHDSYTGEAVIRVPSGPNSDAICRISCSLWAVLANLGFDDFIEWYGGAAITSPDGRYTAEPDTSFLPTSRGANPGTRFPSVMVEVGMTQSRPSLRRVVRGWFEMSGGLAKIVILVDIRCRLSGRHEVVFEKWRYPGGRPVCDTEVSVVLRPDFQDPGVPFDYMPADFTATTTPESAPLPMTLEFDLVCDRAPGPGEGDILLPALFFQDVACRVWRSFCAPST</sequence>
<organism evidence="1 2">
    <name type="scientific">Plectosphaerella cucumerina</name>
    <dbReference type="NCBI Taxonomy" id="40658"/>
    <lineage>
        <taxon>Eukaryota</taxon>
        <taxon>Fungi</taxon>
        <taxon>Dikarya</taxon>
        <taxon>Ascomycota</taxon>
        <taxon>Pezizomycotina</taxon>
        <taxon>Sordariomycetes</taxon>
        <taxon>Hypocreomycetidae</taxon>
        <taxon>Glomerellales</taxon>
        <taxon>Plectosphaerellaceae</taxon>
        <taxon>Plectosphaerella</taxon>
    </lineage>
</organism>
<reference evidence="1" key="1">
    <citation type="journal article" date="2021" name="Nat. Commun.">
        <title>Genetic determinants of endophytism in the Arabidopsis root mycobiome.</title>
        <authorList>
            <person name="Mesny F."/>
            <person name="Miyauchi S."/>
            <person name="Thiergart T."/>
            <person name="Pickel B."/>
            <person name="Atanasova L."/>
            <person name="Karlsson M."/>
            <person name="Huettel B."/>
            <person name="Barry K.W."/>
            <person name="Haridas S."/>
            <person name="Chen C."/>
            <person name="Bauer D."/>
            <person name="Andreopoulos W."/>
            <person name="Pangilinan J."/>
            <person name="LaButti K."/>
            <person name="Riley R."/>
            <person name="Lipzen A."/>
            <person name="Clum A."/>
            <person name="Drula E."/>
            <person name="Henrissat B."/>
            <person name="Kohler A."/>
            <person name="Grigoriev I.V."/>
            <person name="Martin F.M."/>
            <person name="Hacquard S."/>
        </authorList>
    </citation>
    <scope>NUCLEOTIDE SEQUENCE</scope>
    <source>
        <strain evidence="1">MPI-CAGE-AT-0016</strain>
    </source>
</reference>
<dbReference type="OrthoDB" id="76567at2759"/>
<evidence type="ECO:0000313" key="1">
    <source>
        <dbReference type="EMBL" id="KAH7374963.1"/>
    </source>
</evidence>
<dbReference type="EMBL" id="JAGPXD010000001">
    <property type="protein sequence ID" value="KAH7374963.1"/>
    <property type="molecule type" value="Genomic_DNA"/>
</dbReference>
<dbReference type="Proteomes" id="UP000813385">
    <property type="component" value="Unassembled WGS sequence"/>
</dbReference>
<keyword evidence="2" id="KW-1185">Reference proteome</keyword>
<comment type="caution">
    <text evidence="1">The sequence shown here is derived from an EMBL/GenBank/DDBJ whole genome shotgun (WGS) entry which is preliminary data.</text>
</comment>
<name>A0A8K0TMH6_9PEZI</name>
<protein>
    <submittedName>
        <fullName evidence="1">Uncharacterized protein</fullName>
    </submittedName>
</protein>
<gene>
    <name evidence="1" type="ORF">B0T11DRAFT_4635</name>
</gene>
<dbReference type="AlphaFoldDB" id="A0A8K0TMH6"/>